<dbReference type="Gene3D" id="3.40.50.1820">
    <property type="entry name" value="alpha/beta hydrolase"/>
    <property type="match status" value="1"/>
</dbReference>
<name>A0ABS4TIG4_9PSEU</name>
<dbReference type="GO" id="GO:0016787">
    <property type="term" value="F:hydrolase activity"/>
    <property type="evidence" value="ECO:0007669"/>
    <property type="project" value="UniProtKB-KW"/>
</dbReference>
<dbReference type="EMBL" id="JAGINW010000001">
    <property type="protein sequence ID" value="MBP2324220.1"/>
    <property type="molecule type" value="Genomic_DNA"/>
</dbReference>
<keyword evidence="1" id="KW-0378">Hydrolase</keyword>
<dbReference type="InterPro" id="IPR029058">
    <property type="entry name" value="AB_hydrolase_fold"/>
</dbReference>
<evidence type="ECO:0000313" key="1">
    <source>
        <dbReference type="EMBL" id="MBP2324220.1"/>
    </source>
</evidence>
<dbReference type="Proteomes" id="UP001519332">
    <property type="component" value="Unassembled WGS sequence"/>
</dbReference>
<dbReference type="SUPFAM" id="SSF53474">
    <property type="entry name" value="alpha/beta-Hydrolases"/>
    <property type="match status" value="1"/>
</dbReference>
<organism evidence="1 2">
    <name type="scientific">Kibdelosporangium banguiense</name>
    <dbReference type="NCBI Taxonomy" id="1365924"/>
    <lineage>
        <taxon>Bacteria</taxon>
        <taxon>Bacillati</taxon>
        <taxon>Actinomycetota</taxon>
        <taxon>Actinomycetes</taxon>
        <taxon>Pseudonocardiales</taxon>
        <taxon>Pseudonocardiaceae</taxon>
        <taxon>Kibdelosporangium</taxon>
    </lineage>
</organism>
<gene>
    <name evidence="1" type="ORF">JOF56_004605</name>
</gene>
<comment type="caution">
    <text evidence="1">The sequence shown here is derived from an EMBL/GenBank/DDBJ whole genome shotgun (WGS) entry which is preliminary data.</text>
</comment>
<proteinExistence type="predicted"/>
<keyword evidence="2" id="KW-1185">Reference proteome</keyword>
<protein>
    <submittedName>
        <fullName evidence="1">S-formylglutathione hydrolase FrmB</fullName>
    </submittedName>
</protein>
<dbReference type="RefSeq" id="WP_209641409.1">
    <property type="nucleotide sequence ID" value="NZ_JAGINW010000001.1"/>
</dbReference>
<reference evidence="1 2" key="1">
    <citation type="submission" date="2021-03" db="EMBL/GenBank/DDBJ databases">
        <title>Sequencing the genomes of 1000 actinobacteria strains.</title>
        <authorList>
            <person name="Klenk H.-P."/>
        </authorList>
    </citation>
    <scope>NUCLEOTIDE SEQUENCE [LARGE SCALE GENOMIC DNA]</scope>
    <source>
        <strain evidence="1 2">DSM 46670</strain>
    </source>
</reference>
<accession>A0ABS4TIG4</accession>
<sequence>MAATWAAHNPYDLAARLRGIPVYLSTGNGRPGPLDPPGPQPDGLEQLLGEQSVALADQWRAKHVKVVADFYGPGRHAWPYWERALHRSLPMLMAAVR</sequence>
<evidence type="ECO:0000313" key="2">
    <source>
        <dbReference type="Proteomes" id="UP001519332"/>
    </source>
</evidence>